<evidence type="ECO:0000313" key="5">
    <source>
        <dbReference type="Proteomes" id="UP000825890"/>
    </source>
</evidence>
<dbReference type="InterPro" id="IPR002347">
    <property type="entry name" value="SDR_fam"/>
</dbReference>
<keyword evidence="5" id="KW-1185">Reference proteome</keyword>
<accession>A0A9P3FCD9</accession>
<evidence type="ECO:0000313" key="4">
    <source>
        <dbReference type="EMBL" id="GIZ38612.1"/>
    </source>
</evidence>
<dbReference type="PANTHER" id="PTHR44229">
    <property type="entry name" value="15-HYDROXYPROSTAGLANDIN DEHYDROGENASE [NAD(+)]"/>
    <property type="match status" value="1"/>
</dbReference>
<name>A0A9P3FCD9_9PEZI</name>
<evidence type="ECO:0000256" key="2">
    <source>
        <dbReference type="ARBA" id="ARBA00022857"/>
    </source>
</evidence>
<keyword evidence="2" id="KW-0521">NADP</keyword>
<evidence type="ECO:0000256" key="3">
    <source>
        <dbReference type="ARBA" id="ARBA00023002"/>
    </source>
</evidence>
<proteinExistence type="inferred from homology"/>
<dbReference type="OrthoDB" id="37659at2759"/>
<protein>
    <recommendedName>
        <fullName evidence="6">NAD(P)-binding protein</fullName>
    </recommendedName>
</protein>
<dbReference type="Gene3D" id="3.40.50.720">
    <property type="entry name" value="NAD(P)-binding Rossmann-like Domain"/>
    <property type="match status" value="1"/>
</dbReference>
<dbReference type="InterPro" id="IPR020904">
    <property type="entry name" value="Sc_DH/Rdtase_CS"/>
</dbReference>
<evidence type="ECO:0008006" key="6">
    <source>
        <dbReference type="Google" id="ProtNLM"/>
    </source>
</evidence>
<keyword evidence="3" id="KW-0560">Oxidoreductase</keyword>
<organism evidence="4 5">
    <name type="scientific">Cercospora kikuchii</name>
    <dbReference type="NCBI Taxonomy" id="84275"/>
    <lineage>
        <taxon>Eukaryota</taxon>
        <taxon>Fungi</taxon>
        <taxon>Dikarya</taxon>
        <taxon>Ascomycota</taxon>
        <taxon>Pezizomycotina</taxon>
        <taxon>Dothideomycetes</taxon>
        <taxon>Dothideomycetidae</taxon>
        <taxon>Mycosphaerellales</taxon>
        <taxon>Mycosphaerellaceae</taxon>
        <taxon>Cercospora</taxon>
    </lineage>
</organism>
<dbReference type="EMBL" id="BOLY01000001">
    <property type="protein sequence ID" value="GIZ38612.1"/>
    <property type="molecule type" value="Genomic_DNA"/>
</dbReference>
<dbReference type="InterPro" id="IPR036291">
    <property type="entry name" value="NAD(P)-bd_dom_sf"/>
</dbReference>
<sequence>MAQDRKVAMITGGASGMGLAVTQALASRDSWTVHIIDVNQTRLLEVSNSSANITAHQADVTDYAQLSAVFDKVHASHQHLDFVFANAGIVESQDFYKRQDTTPPPPPNLKVVDVNLNAVLLTSYLAQHYFRQSSYYGKGTQSLVLTASCGALYPSHQLPLYTASKHGVLGFGRAVAKTLFREGIRVNVVCPGVVDTNLTDWTGFPAKLFTPVEEISKAVVQLVDASEDLVDAKGKRIPADKLYGLAVEVNVDKMYVREIPDFCDDEMKTIMDFTDPENRKKQ</sequence>
<evidence type="ECO:0000256" key="1">
    <source>
        <dbReference type="ARBA" id="ARBA00006484"/>
    </source>
</evidence>
<dbReference type="PANTHER" id="PTHR44229:SF4">
    <property type="entry name" value="15-HYDROXYPROSTAGLANDIN DEHYDROGENASE [NAD(+)]"/>
    <property type="match status" value="1"/>
</dbReference>
<dbReference type="GeneID" id="68287599"/>
<dbReference type="PROSITE" id="PS00061">
    <property type="entry name" value="ADH_SHORT"/>
    <property type="match status" value="1"/>
</dbReference>
<dbReference type="Proteomes" id="UP000825890">
    <property type="component" value="Unassembled WGS sequence"/>
</dbReference>
<comment type="similarity">
    <text evidence="1">Belongs to the short-chain dehydrogenases/reductases (SDR) family.</text>
</comment>
<gene>
    <name evidence="4" type="ORF">CKM354_000202400</name>
</gene>
<dbReference type="GO" id="GO:0016616">
    <property type="term" value="F:oxidoreductase activity, acting on the CH-OH group of donors, NAD or NADP as acceptor"/>
    <property type="evidence" value="ECO:0007669"/>
    <property type="project" value="TreeGrafter"/>
</dbReference>
<reference evidence="4 5" key="1">
    <citation type="submission" date="2021-01" db="EMBL/GenBank/DDBJ databases">
        <title>Cercospora kikuchii MAFF 305040 whole genome shotgun sequence.</title>
        <authorList>
            <person name="Kashiwa T."/>
            <person name="Suzuki T."/>
        </authorList>
    </citation>
    <scope>NUCLEOTIDE SEQUENCE [LARGE SCALE GENOMIC DNA]</scope>
    <source>
        <strain evidence="4 5">MAFF 305040</strain>
    </source>
</reference>
<comment type="caution">
    <text evidence="4">The sequence shown here is derived from an EMBL/GenBank/DDBJ whole genome shotgun (WGS) entry which is preliminary data.</text>
</comment>
<dbReference type="SUPFAM" id="SSF51735">
    <property type="entry name" value="NAD(P)-binding Rossmann-fold domains"/>
    <property type="match status" value="1"/>
</dbReference>
<dbReference type="Pfam" id="PF00106">
    <property type="entry name" value="adh_short"/>
    <property type="match status" value="1"/>
</dbReference>
<dbReference type="RefSeq" id="XP_044653099.1">
    <property type="nucleotide sequence ID" value="XM_044797164.1"/>
</dbReference>
<dbReference type="GO" id="GO:0005737">
    <property type="term" value="C:cytoplasm"/>
    <property type="evidence" value="ECO:0007669"/>
    <property type="project" value="TreeGrafter"/>
</dbReference>
<dbReference type="AlphaFoldDB" id="A0A9P3FCD9"/>
<dbReference type="PRINTS" id="PR00081">
    <property type="entry name" value="GDHRDH"/>
</dbReference>